<proteinExistence type="predicted"/>
<protein>
    <submittedName>
        <fullName evidence="1">Uncharacterized protein</fullName>
    </submittedName>
</protein>
<dbReference type="EMBL" id="JBHFEH010000003">
    <property type="protein sequence ID" value="KAL2057875.1"/>
    <property type="molecule type" value="Genomic_DNA"/>
</dbReference>
<reference evidence="1 2" key="1">
    <citation type="submission" date="2024-09" db="EMBL/GenBank/DDBJ databases">
        <title>Rethinking Asexuality: The Enigmatic Case of Functional Sexual Genes in Lepraria (Stereocaulaceae).</title>
        <authorList>
            <person name="Doellman M."/>
            <person name="Sun Y."/>
            <person name="Barcenas-Pena A."/>
            <person name="Lumbsch H.T."/>
            <person name="Grewe F."/>
        </authorList>
    </citation>
    <scope>NUCLEOTIDE SEQUENCE [LARGE SCALE GENOMIC DNA]</scope>
    <source>
        <strain evidence="1 2">Grewe 0041</strain>
    </source>
</reference>
<evidence type="ECO:0000313" key="2">
    <source>
        <dbReference type="Proteomes" id="UP001590951"/>
    </source>
</evidence>
<comment type="caution">
    <text evidence="1">The sequence shown here is derived from an EMBL/GenBank/DDBJ whole genome shotgun (WGS) entry which is preliminary data.</text>
</comment>
<name>A0ABR4BJ85_9LECA</name>
<gene>
    <name evidence="1" type="ORF">ABVK25_001492</name>
</gene>
<dbReference type="Proteomes" id="UP001590951">
    <property type="component" value="Unassembled WGS sequence"/>
</dbReference>
<keyword evidence="2" id="KW-1185">Reference proteome</keyword>
<sequence>MISRPTLAHQGQRALQFQPKPCTSRCFASAASGSFNYETGDAAGVKVASRDLPGPTTHLAVGAKAGTRYQPLPGFSEGLEKIRIQEYLETLGSKAHKRDGIAWRGIQLLPLEREFDHWRKVSSR</sequence>
<evidence type="ECO:0000313" key="1">
    <source>
        <dbReference type="EMBL" id="KAL2057875.1"/>
    </source>
</evidence>
<organism evidence="1 2">
    <name type="scientific">Lepraria finkii</name>
    <dbReference type="NCBI Taxonomy" id="1340010"/>
    <lineage>
        <taxon>Eukaryota</taxon>
        <taxon>Fungi</taxon>
        <taxon>Dikarya</taxon>
        <taxon>Ascomycota</taxon>
        <taxon>Pezizomycotina</taxon>
        <taxon>Lecanoromycetes</taxon>
        <taxon>OSLEUM clade</taxon>
        <taxon>Lecanoromycetidae</taxon>
        <taxon>Lecanorales</taxon>
        <taxon>Lecanorineae</taxon>
        <taxon>Stereocaulaceae</taxon>
        <taxon>Lepraria</taxon>
    </lineage>
</organism>
<accession>A0ABR4BJ85</accession>